<evidence type="ECO:0000313" key="8">
    <source>
        <dbReference type="Proteomes" id="UP000180057"/>
    </source>
</evidence>
<dbReference type="CDD" id="cd18808">
    <property type="entry name" value="SF1_C_Upf1"/>
    <property type="match status" value="1"/>
</dbReference>
<evidence type="ECO:0000256" key="2">
    <source>
        <dbReference type="ARBA" id="ARBA00022741"/>
    </source>
</evidence>
<keyword evidence="2" id="KW-0547">Nucleotide-binding</keyword>
<dbReference type="InterPro" id="IPR050534">
    <property type="entry name" value="Coronavir_polyprotein_1ab"/>
</dbReference>
<dbReference type="STRING" id="472963.BKP45_05855"/>
<dbReference type="InterPro" id="IPR027417">
    <property type="entry name" value="P-loop_NTPase"/>
</dbReference>
<dbReference type="GO" id="GO:0016787">
    <property type="term" value="F:hydrolase activity"/>
    <property type="evidence" value="ECO:0007669"/>
    <property type="project" value="UniProtKB-KW"/>
</dbReference>
<dbReference type="EMBL" id="MLQS01000001">
    <property type="protein sequence ID" value="OIJ22192.1"/>
    <property type="molecule type" value="Genomic_DNA"/>
</dbReference>
<reference evidence="7 8" key="1">
    <citation type="submission" date="2016-10" db="EMBL/GenBank/DDBJ databases">
        <title>Draft genome sequences of four alkaliphilic bacteria belonging to the Anaerobacillus genus.</title>
        <authorList>
            <person name="Bassil N.M."/>
            <person name="Lloyd J.R."/>
        </authorList>
    </citation>
    <scope>NUCLEOTIDE SEQUENCE [LARGE SCALE GENOMIC DNA]</scope>
    <source>
        <strain evidence="7 8">DSM 22531</strain>
    </source>
</reference>
<protein>
    <submittedName>
        <fullName evidence="7">DNA helicase</fullName>
    </submittedName>
</protein>
<sequence>MEYLKEWQQALYIEINHLKKYGSTKYTLKNGHLVLSDKGFTYYFETSVPISIPVGSSICLQWKNRRVEGRMLSSEGNNLLLSLEQSLGDLIDEAILYHDPWELLEELIDRIDECKKSKKKRSRIKQLMEPTEEPKHPLDKLKTNSHELFYRSKYNPTTFVWGPPGTGKTYTLARVASNKYFQGKRVLILSNSNQAVDVLLKEIVDFLTKKSKFIDGDVLRYGTGSKQSMTEPITTEMLLKKREPRLAKERDLVLEERRLLKHDLSNSFSKRDSETLLATEKKLASLQEKIRQKELSFLKKAQIIGTTLAKAATDGAIYEKDYDLVIMDEASMAYVPQAAFAASLGKRVIISGDFKQLPPIAAARHELVDKWLKEDIFHCAGVVEALNDDQLHPHLMLLKEQRRMHPQISAFTNEYIYLAKVYDHPSMKNKRNDLVTRAPFMNMASILVDTSFTGRHCIQEKSSKSRINVWQLFLSFQLIHEAYTAGARSIGYVTPYRAQAMLMDQLLGSVYEKERIEANIISATVHRFQGSERDVMIFDTVDSNPQERPGMLLTGKDSERLVNVAITRTKGKFIQVTDRSFVKNNIYPGKTIRQLVDHQERQGQTITHQKIGTWIKNQHPHLQWMHALKLDRVFQDLKQARTSIIISLPSQMALPNEWREQIAATHSKVKVKIISEQPLTLNHKVEYINEDLPFPFVLIDRQFLWLGLPLEAAKMSHPPYVAVRLDSNKFVEQFLSCLLITGKSTVTNGTQPLFK</sequence>
<dbReference type="Gene3D" id="3.40.50.300">
    <property type="entry name" value="P-loop containing nucleotide triphosphate hydrolases"/>
    <property type="match status" value="2"/>
</dbReference>
<dbReference type="Proteomes" id="UP000180057">
    <property type="component" value="Unassembled WGS sequence"/>
</dbReference>
<dbReference type="Pfam" id="PF13086">
    <property type="entry name" value="AAA_11"/>
    <property type="match status" value="1"/>
</dbReference>
<keyword evidence="4 7" id="KW-0347">Helicase</keyword>
<gene>
    <name evidence="7" type="ORF">BKP45_05855</name>
</gene>
<dbReference type="RefSeq" id="WP_071388753.1">
    <property type="nucleotide sequence ID" value="NZ_MLQS01000001.1"/>
</dbReference>
<feature type="domain" description="AAA+ ATPase" evidence="6">
    <location>
        <begin position="154"/>
        <end position="373"/>
    </location>
</feature>
<name>A0A1S2MBN6_9BACI</name>
<dbReference type="PANTHER" id="PTHR43788:SF8">
    <property type="entry name" value="DNA-BINDING PROTEIN SMUBP-2"/>
    <property type="match status" value="1"/>
</dbReference>
<dbReference type="GO" id="GO:0043139">
    <property type="term" value="F:5'-3' DNA helicase activity"/>
    <property type="evidence" value="ECO:0007669"/>
    <property type="project" value="TreeGrafter"/>
</dbReference>
<dbReference type="PANTHER" id="PTHR43788">
    <property type="entry name" value="DNA2/NAM7 HELICASE FAMILY MEMBER"/>
    <property type="match status" value="1"/>
</dbReference>
<dbReference type="SMART" id="SM00382">
    <property type="entry name" value="AAA"/>
    <property type="match status" value="1"/>
</dbReference>
<dbReference type="GO" id="GO:0005524">
    <property type="term" value="F:ATP binding"/>
    <property type="evidence" value="ECO:0007669"/>
    <property type="project" value="UniProtKB-KW"/>
</dbReference>
<proteinExistence type="inferred from homology"/>
<comment type="caution">
    <text evidence="7">The sequence shown here is derived from an EMBL/GenBank/DDBJ whole genome shotgun (WGS) entry which is preliminary data.</text>
</comment>
<evidence type="ECO:0000256" key="5">
    <source>
        <dbReference type="ARBA" id="ARBA00022840"/>
    </source>
</evidence>
<dbReference type="InterPro" id="IPR003593">
    <property type="entry name" value="AAA+_ATPase"/>
</dbReference>
<dbReference type="Pfam" id="PF13087">
    <property type="entry name" value="AAA_12"/>
    <property type="match status" value="1"/>
</dbReference>
<dbReference type="InterPro" id="IPR041677">
    <property type="entry name" value="DNA2/NAM7_AAA_11"/>
</dbReference>
<comment type="similarity">
    <text evidence="1">Belongs to the DNA2/NAM7 helicase family.</text>
</comment>
<dbReference type="OrthoDB" id="9757917at2"/>
<dbReference type="AlphaFoldDB" id="A0A1S2MBN6"/>
<organism evidence="7 8">
    <name type="scientific">Anaerobacillus alkalidiazotrophicus</name>
    <dbReference type="NCBI Taxonomy" id="472963"/>
    <lineage>
        <taxon>Bacteria</taxon>
        <taxon>Bacillati</taxon>
        <taxon>Bacillota</taxon>
        <taxon>Bacilli</taxon>
        <taxon>Bacillales</taxon>
        <taxon>Bacillaceae</taxon>
        <taxon>Anaerobacillus</taxon>
    </lineage>
</organism>
<keyword evidence="8" id="KW-1185">Reference proteome</keyword>
<evidence type="ECO:0000259" key="6">
    <source>
        <dbReference type="SMART" id="SM00382"/>
    </source>
</evidence>
<keyword evidence="3" id="KW-0378">Hydrolase</keyword>
<keyword evidence="5" id="KW-0067">ATP-binding</keyword>
<evidence type="ECO:0000256" key="4">
    <source>
        <dbReference type="ARBA" id="ARBA00022806"/>
    </source>
</evidence>
<evidence type="ECO:0000256" key="3">
    <source>
        <dbReference type="ARBA" id="ARBA00022801"/>
    </source>
</evidence>
<dbReference type="InterPro" id="IPR047187">
    <property type="entry name" value="SF1_C_Upf1"/>
</dbReference>
<accession>A0A1S2MBN6</accession>
<evidence type="ECO:0000313" key="7">
    <source>
        <dbReference type="EMBL" id="OIJ22192.1"/>
    </source>
</evidence>
<dbReference type="SUPFAM" id="SSF52540">
    <property type="entry name" value="P-loop containing nucleoside triphosphate hydrolases"/>
    <property type="match status" value="2"/>
</dbReference>
<dbReference type="InterPro" id="IPR041679">
    <property type="entry name" value="DNA2/NAM7-like_C"/>
</dbReference>
<evidence type="ECO:0000256" key="1">
    <source>
        <dbReference type="ARBA" id="ARBA00007913"/>
    </source>
</evidence>